<keyword evidence="7 9" id="KW-0456">Lyase</keyword>
<dbReference type="Proteomes" id="UP000072904">
    <property type="component" value="Chromosome 13"/>
</dbReference>
<evidence type="ECO:0000256" key="1">
    <source>
        <dbReference type="ARBA" id="ARBA00004496"/>
    </source>
</evidence>
<keyword evidence="6" id="KW-0443">Lipid metabolism</keyword>
<evidence type="ECO:0000256" key="8">
    <source>
        <dbReference type="ARBA" id="ARBA00025049"/>
    </source>
</evidence>
<dbReference type="KEGG" id="pyo:PY17X_1342900"/>
<evidence type="ECO:0000313" key="9">
    <source>
        <dbReference type="EMBL" id="CDU20049.1"/>
    </source>
</evidence>
<gene>
    <name evidence="10" type="ORF">PY17X_1342900</name>
    <name evidence="9" type="ORF">PYYM_1339900</name>
</gene>
<evidence type="ECO:0000256" key="7">
    <source>
        <dbReference type="ARBA" id="ARBA00023239"/>
    </source>
</evidence>
<evidence type="ECO:0000313" key="11">
    <source>
        <dbReference type="Proteomes" id="UP000072874"/>
    </source>
</evidence>
<keyword evidence="5" id="KW-0441">Lipid A biosynthesis</keyword>
<dbReference type="GeneID" id="3801923"/>
<dbReference type="InterPro" id="IPR029069">
    <property type="entry name" value="HotDog_dom_sf"/>
</dbReference>
<reference evidence="9" key="2">
    <citation type="submission" date="2014-05" db="EMBL/GenBank/DDBJ databases">
        <authorList>
            <person name="Aslett A.Martin."/>
            <person name="De Silva Nishadi"/>
        </authorList>
    </citation>
    <scope>NUCLEOTIDE SEQUENCE</scope>
    <source>
        <strain evidence="9">YM</strain>
    </source>
</reference>
<dbReference type="VEuPathDB" id="PlasmoDB:PY01586"/>
<dbReference type="CDD" id="cd01288">
    <property type="entry name" value="FabZ"/>
    <property type="match status" value="1"/>
</dbReference>
<comment type="function">
    <text evidence="8">Involved in unsaturated fatty acids biosynthesis. Catalyzes the dehydration of short chain beta-hydroxyacyl-ACPs and long chain saturated and unsaturated beta-hydroxyacyl-ACPs.</text>
</comment>
<organism evidence="9 12">
    <name type="scientific">Plasmodium yoelii</name>
    <dbReference type="NCBI Taxonomy" id="5861"/>
    <lineage>
        <taxon>Eukaryota</taxon>
        <taxon>Sar</taxon>
        <taxon>Alveolata</taxon>
        <taxon>Apicomplexa</taxon>
        <taxon>Aconoidasida</taxon>
        <taxon>Haemosporida</taxon>
        <taxon>Plasmodiidae</taxon>
        <taxon>Plasmodium</taxon>
        <taxon>Plasmodium (Vinckeia)</taxon>
    </lineage>
</organism>
<dbReference type="GO" id="GO:0016020">
    <property type="term" value="C:membrane"/>
    <property type="evidence" value="ECO:0007669"/>
    <property type="project" value="GOC"/>
</dbReference>
<dbReference type="AlphaFoldDB" id="A0A077YCZ9"/>
<reference evidence="11 12" key="1">
    <citation type="journal article" date="2014" name="BMC Biol.">
        <title>A comprehensive evaluation of rodent malaria parasite genomes and gene expression.</title>
        <authorList>
            <person name="Otto T.D."/>
            <person name="Bohme U."/>
            <person name="Jackson A.P."/>
            <person name="Hunt M."/>
            <person name="Franke-Fayard B."/>
            <person name="Hoeijmakers W.A."/>
            <person name="Religa A.A."/>
            <person name="Robertson L."/>
            <person name="Sanders M."/>
            <person name="Ogun S.A."/>
            <person name="Cunningham D."/>
            <person name="Erhart A."/>
            <person name="Billker O."/>
            <person name="Khan S.M."/>
            <person name="Stunnenberg H.G."/>
            <person name="Langhorne J."/>
            <person name="Holder A.A."/>
            <person name="Waters A.P."/>
            <person name="Newbold C.I."/>
            <person name="Pain A."/>
            <person name="Berriman M."/>
            <person name="Janse C.J."/>
        </authorList>
    </citation>
    <scope>NUCLEOTIDE SEQUENCE [LARGE SCALE GENOMIC DNA]</scope>
    <source>
        <strain evidence="10 11">17X</strain>
        <strain evidence="9 12">YM</strain>
    </source>
</reference>
<dbReference type="NCBIfam" id="TIGR01750">
    <property type="entry name" value="fabZ"/>
    <property type="match status" value="1"/>
</dbReference>
<evidence type="ECO:0000256" key="6">
    <source>
        <dbReference type="ARBA" id="ARBA00023098"/>
    </source>
</evidence>
<dbReference type="Proteomes" id="UP000072874">
    <property type="component" value="Chromosome 13"/>
</dbReference>
<reference evidence="10" key="3">
    <citation type="submission" date="2014-05" db="EMBL/GenBank/DDBJ databases">
        <authorList>
            <person name="Aslett M.A."/>
            <person name="De Silva N."/>
        </authorList>
    </citation>
    <scope>NUCLEOTIDE SEQUENCE</scope>
    <source>
        <strain evidence="10">17X</strain>
    </source>
</reference>
<dbReference type="PANTHER" id="PTHR30272">
    <property type="entry name" value="3-HYDROXYACYL-[ACYL-CARRIER-PROTEIN] DEHYDRATASE"/>
    <property type="match status" value="1"/>
</dbReference>
<name>A0A077YCZ9_PLAYE</name>
<dbReference type="Gene3D" id="3.10.129.10">
    <property type="entry name" value="Hotdog Thioesterase"/>
    <property type="match status" value="1"/>
</dbReference>
<evidence type="ECO:0000256" key="5">
    <source>
        <dbReference type="ARBA" id="ARBA00022556"/>
    </source>
</evidence>
<dbReference type="RefSeq" id="XP_729368.1">
    <property type="nucleotide sequence ID" value="XM_724275.1"/>
</dbReference>
<dbReference type="GO" id="GO:0005737">
    <property type="term" value="C:cytoplasm"/>
    <property type="evidence" value="ECO:0007669"/>
    <property type="project" value="UniProtKB-SubCell"/>
</dbReference>
<keyword evidence="3" id="KW-0963">Cytoplasm</keyword>
<dbReference type="HAMAP" id="MF_00406">
    <property type="entry name" value="FabZ"/>
    <property type="match status" value="1"/>
</dbReference>
<dbReference type="GO" id="GO:0009245">
    <property type="term" value="P:lipid A biosynthetic process"/>
    <property type="evidence" value="ECO:0007669"/>
    <property type="project" value="UniProtKB-KW"/>
</dbReference>
<dbReference type="SUPFAM" id="SSF54637">
    <property type="entry name" value="Thioesterase/thiol ester dehydrase-isomerase"/>
    <property type="match status" value="1"/>
</dbReference>
<dbReference type="OrthoDB" id="4155at2759"/>
<dbReference type="InterPro" id="IPR013114">
    <property type="entry name" value="FabA_FabZ"/>
</dbReference>
<dbReference type="OMA" id="KLRGCAY"/>
<dbReference type="FunFam" id="3.10.129.10:FF:000001">
    <property type="entry name" value="3-hydroxyacyl-[acyl-carrier-protein] dehydratase FabZ"/>
    <property type="match status" value="1"/>
</dbReference>
<dbReference type="EC" id="4.2.1.59" evidence="2"/>
<protein>
    <recommendedName>
        <fullName evidence="2">3-hydroxyacyl-[acyl-carrier-protein] dehydratase</fullName>
        <ecNumber evidence="2">4.2.1.59</ecNumber>
    </recommendedName>
</protein>
<comment type="subcellular location">
    <subcellularLocation>
        <location evidence="1">Cytoplasm</location>
    </subcellularLocation>
</comment>
<evidence type="ECO:0000256" key="3">
    <source>
        <dbReference type="ARBA" id="ARBA00022490"/>
    </source>
</evidence>
<dbReference type="Pfam" id="PF07977">
    <property type="entry name" value="FabA"/>
    <property type="match status" value="1"/>
</dbReference>
<evidence type="ECO:0000256" key="2">
    <source>
        <dbReference type="ARBA" id="ARBA00013167"/>
    </source>
</evidence>
<keyword evidence="4" id="KW-0444">Lipid biosynthesis</keyword>
<reference evidence="10" key="4">
    <citation type="submission" date="2019-05" db="EMBL/GenBank/DDBJ databases">
        <authorList>
            <consortium name="Pathogen Informatics"/>
        </authorList>
    </citation>
    <scope>NUCLEOTIDE SEQUENCE</scope>
    <source>
        <strain evidence="10">17X</strain>
    </source>
</reference>
<evidence type="ECO:0000313" key="10">
    <source>
        <dbReference type="EMBL" id="VTZ80807.1"/>
    </source>
</evidence>
<proteinExistence type="inferred from homology"/>
<dbReference type="VEuPathDB" id="PlasmoDB:PYYM_1339900"/>
<accession>A0A077YCZ9</accession>
<dbReference type="EMBL" id="LM993667">
    <property type="protein sequence ID" value="VTZ80807.1"/>
    <property type="molecule type" value="Genomic_DNA"/>
</dbReference>
<dbReference type="PANTHER" id="PTHR30272:SF1">
    <property type="entry name" value="3-HYDROXYACYL-[ACYL-CARRIER-PROTEIN] DEHYDRATASE"/>
    <property type="match status" value="1"/>
</dbReference>
<dbReference type="GO" id="GO:0006633">
    <property type="term" value="P:fatty acid biosynthetic process"/>
    <property type="evidence" value="ECO:0007669"/>
    <property type="project" value="InterPro"/>
</dbReference>
<dbReference type="NCBIfam" id="NF000582">
    <property type="entry name" value="PRK00006.1"/>
    <property type="match status" value="1"/>
</dbReference>
<dbReference type="VEuPathDB" id="PlasmoDB:PY17X_1342900"/>
<evidence type="ECO:0000256" key="4">
    <source>
        <dbReference type="ARBA" id="ARBA00022516"/>
    </source>
</evidence>
<sequence length="231" mass="26199">MWIMKLFIIFVYVLFPVLCLGVKKKGFNFLFPAFEHFNKKNKLKKSKNGVNKNDSIKIYMNNIEKDDNISAKIISSNITPNLNSEIIDIDQIKNILPHRYPFLLVDKVLYIQPNKKIIGIKNVTANEHFFNGHFPQKPIMPGVLQIEALAQLGGILCLKNSENKSKDNLFLFAGVDGVKWKKPVLPGDTLVMEVEQILFKPTLGIAKLKGVGYVGNHVVIEIENMIFAMSK</sequence>
<dbReference type="EMBL" id="LK934641">
    <property type="protein sequence ID" value="CDU20049.1"/>
    <property type="molecule type" value="Genomic_DNA"/>
</dbReference>
<evidence type="ECO:0000313" key="12">
    <source>
        <dbReference type="Proteomes" id="UP000072904"/>
    </source>
</evidence>
<dbReference type="GO" id="GO:0019171">
    <property type="term" value="F:(3R)-hydroxyacyl-[acyl-carrier-protein] dehydratase activity"/>
    <property type="evidence" value="ECO:0007669"/>
    <property type="project" value="UniProtKB-EC"/>
</dbReference>
<dbReference type="InterPro" id="IPR010084">
    <property type="entry name" value="FabZ"/>
</dbReference>